<dbReference type="FunFam" id="1.10.220.10:FF:000041">
    <property type="entry name" value="Annexin"/>
    <property type="match status" value="1"/>
</dbReference>
<dbReference type="PANTHER" id="PTHR10502:SF102">
    <property type="entry name" value="ANNEXIN B11"/>
    <property type="match status" value="1"/>
</dbReference>
<evidence type="ECO:0000256" key="3">
    <source>
        <dbReference type="ARBA" id="ARBA00023216"/>
    </source>
</evidence>
<name>A0AAV0SPF7_9STRA</name>
<feature type="compositionally biased region" description="Polar residues" evidence="4">
    <location>
        <begin position="352"/>
        <end position="368"/>
    </location>
</feature>
<comment type="caution">
    <text evidence="5">The sequence shown here is derived from an EMBL/GenBank/DDBJ whole genome shotgun (WGS) entry which is preliminary data.</text>
</comment>
<feature type="region of interest" description="Disordered" evidence="4">
    <location>
        <begin position="2367"/>
        <end position="2387"/>
    </location>
</feature>
<dbReference type="SMART" id="SM00335">
    <property type="entry name" value="ANX"/>
    <property type="match status" value="21"/>
</dbReference>
<feature type="region of interest" description="Disordered" evidence="4">
    <location>
        <begin position="1952"/>
        <end position="1972"/>
    </location>
</feature>
<evidence type="ECO:0008006" key="7">
    <source>
        <dbReference type="Google" id="ProtNLM"/>
    </source>
</evidence>
<feature type="region of interest" description="Disordered" evidence="4">
    <location>
        <begin position="1137"/>
        <end position="1156"/>
    </location>
</feature>
<dbReference type="Pfam" id="PF00191">
    <property type="entry name" value="Annexin"/>
    <property type="match status" value="15"/>
</dbReference>
<evidence type="ECO:0000256" key="4">
    <source>
        <dbReference type="SAM" id="MobiDB-lite"/>
    </source>
</evidence>
<dbReference type="GO" id="GO:0005544">
    <property type="term" value="F:calcium-dependent phospholipid binding"/>
    <property type="evidence" value="ECO:0007669"/>
    <property type="project" value="InterPro"/>
</dbReference>
<evidence type="ECO:0000313" key="5">
    <source>
        <dbReference type="EMBL" id="CAI5705054.1"/>
    </source>
</evidence>
<accession>A0AAV0SPF7</accession>
<dbReference type="PRINTS" id="PR00196">
    <property type="entry name" value="ANNEXIN"/>
</dbReference>
<proteinExistence type="inferred from homology"/>
<dbReference type="SUPFAM" id="SSF47874">
    <property type="entry name" value="Annexin"/>
    <property type="match status" value="7"/>
</dbReference>
<dbReference type="InterPro" id="IPR018502">
    <property type="entry name" value="Annexin_repeat"/>
</dbReference>
<feature type="region of interest" description="Disordered" evidence="4">
    <location>
        <begin position="352"/>
        <end position="381"/>
    </location>
</feature>
<dbReference type="PANTHER" id="PTHR10502">
    <property type="entry name" value="ANNEXIN"/>
    <property type="match status" value="1"/>
</dbReference>
<dbReference type="GO" id="GO:0005737">
    <property type="term" value="C:cytoplasm"/>
    <property type="evidence" value="ECO:0007669"/>
    <property type="project" value="TreeGrafter"/>
</dbReference>
<dbReference type="GO" id="GO:0005886">
    <property type="term" value="C:plasma membrane"/>
    <property type="evidence" value="ECO:0007669"/>
    <property type="project" value="TreeGrafter"/>
</dbReference>
<evidence type="ECO:0000256" key="2">
    <source>
        <dbReference type="ARBA" id="ARBA00022737"/>
    </source>
</evidence>
<organism evidence="5 6">
    <name type="scientific">Peronospora farinosa</name>
    <dbReference type="NCBI Taxonomy" id="134698"/>
    <lineage>
        <taxon>Eukaryota</taxon>
        <taxon>Sar</taxon>
        <taxon>Stramenopiles</taxon>
        <taxon>Oomycota</taxon>
        <taxon>Peronosporomycetes</taxon>
        <taxon>Peronosporales</taxon>
        <taxon>Peronosporaceae</taxon>
        <taxon>Peronospora</taxon>
    </lineage>
</organism>
<sequence length="3190" mass="346976">MAVTLADVVYGIEKVSDVTKPILGVATATTVGGVIGSAMSAARSKATSTNVDTTEMETMETKPSKGKNAVTDLTSSTFQFGDLKLQNENTLVVIGFAGGRNTKSTLRTVKEASFEWKWLSEFVTFCEKRGTDVSRLAPGEVRDLSRDFCTNNFPSFSESLYEDGSLNEKQAVWNVAHTLSAHFPELAVHQFGAQFGQHQRVLVINELSCEDKKAPEAASAKVLMSMLKEWPTLSGGFENVLVTEDGEAVFYGSAKSLISLYKKFGFAQQHDTNTAEYLLGLSTNGNDNAQYHVTVIDHANTEEENRRTRILSTFGSFPDDTVLISGTTIDVKAVKIDDKQVDMLKSSQQIRAKNATTSSIGSPKTATSVVRREENSTEPAVTGNTAMSSLYARYTRESNSIDSMTFSADIDAAAQEIHRVCTGATSDETALASLLLSKTAEQRYLIWWRYRILYKQSLTVWVKSTSDYGILLKMLASPLEHVEAEILYKAMKGMGTTEEWIYPVVMARSNTEITLLKKTFQEKYGGDLVKALSGELSGDLKKVILTAMRGEVADFNASVHTSVKASTDADALYKAGKGRVRKDETTFINILVLSPAEHVRSINSAYEAKYKTNLMGAIEAEFSGDAKRAMLFLVRSVLEPVDLLADLFEATLQGGGKNAYGLSAWVVRYYRLLVRIRIVYMRLYHQELRTRIQGVMSGEYCQLLLSVLDAAEVEVGASVSGSASTGADVSNSSANVSGSSSVAVTGDVVDTSSSVEEKTNISSSATVSASVTESEIGGSKTATSVVSGEENSTELAVTGNTAMSSLYARYARESNSIDSMTFSADIDAAAQEIHRVCTGATSDEAALASLLLSKTAEQRYLIWWRYRILYKQSLTVWVKSTSDYGILLKMLASPLEHVEAEILYKAMKGMGTTEEWIYPVVMARSNTEITLLKKTFQEKYGGDLVKALSGELSGDLKKVILTAMRGEVADFNASVHTSVKASTDADALYKAGKGRVRKDETTFINILVLSPAEHVRSINSAYEAKYKTNLMGAIEAEFSGDAKRAMLFLVRSVLEPVDLLADLFEATLQGGGKNAYGLSAWVVRYYRLLVRIRIEYMRLYHQELRTRIQGVMSGEYCQLLLSVLDAAEVEVGASVSGSASTGADVSNSSANVSGSSSVAVTGDVVDTSSSVEEKTNISSSATVSASVTESEIGGSKTATSVVSGEENSTELAVTGNTAMSSLYARYARESNSIDSMTFSADIDAAAQEIHRVCTGATSDEAALASLLLSKTAEQRYLIWWRYRILYKQSLTVWVKSTSDYGILLKMLASPLEHVEAEILYKAMKGMGTTEEWIYPVVMARSNTEITLLKKTFQEKYGGDLVKALSGELSGDLKKVILTAMRGEVADFNASVHTSVKASTDADALYKAGKGRVRKDETTFINILVLSPAEHVRSINSAYEAKYKTNLMGAIEAEFSGDAKRAMLFLVRSVLEPVDLLADLFEATLQGGGKNAYGLSAWVVRYYRLLVRIRIEYMRLYHQELRTRIQGVMSGEYCQLLLSVLDAAEVEVGASVSGSASTGADVSNSSANLVSGGEDKHFVKRYCEWSVTESEIGGSKTATSVVSGEENSTELAVTGNTAMSSLYARYARESNSIDSMTFSADIDAAAQEIHRVCTGATSDEAALASLLLSKTAEQRYLIWWRYRILYKQSLTVWVKSTSDYGILLKMLASPLEHVEAEILYKAMKGMGTTEEWIYPVVMARSNTEITLLKKTFQEKYGGDLVKALSGELSGDLKKVILTAMRGEVADFNASVHTSVKASTDADALYKAGKGRVRKDETTIINILVLSPAEHVRSINSAYEAKYKTNLMDAIEAEFSGDAKRAMLFLVRSVLEPVDLLADLFEATLQGGGKNAYGLSAWVVRYYRLLVRIRIEYMRLYHQELRTRIQGVMSGEYCQLLLSVLDAAEVEVGASVSGSASTGADVSNSSTNVSGSSSVAVTGDVVDTSSSVEEKTNISSSATVSASVTESEIGGSKTATSVVSGEENSTELAVTGNTAMSSLYARYARESSSIDSMKFSADIDAAAQEIHRVCTGATSDEAALASLLLSKTAEQRYLIWWRYRILYKQSLTVWVKSTSDYGILLKMLASPLEHVEAEILYKAMKGMGTTEEWIYPVVMARSNTEITLLKKTFQEKYGGDLVKALSGELSGDLKKVILTAMRGEVADFNASVHTSVKASTDADALYKAGKGRVRKDETTIINILVLSPAEHVRSINSAYEAKYKTNLMDAIEAEFSGDAKRAMLFLVRSVLEPVNLLADLFEATLQGGGNAYGLSAWVVRYYRLLVRICIVYMRLYHQELRTRIQGVMSGEYCQLLLSVLDAAEVEVGASVSGSASTGADVSNSSTNVSGSSSVAVTGDVVDTSSSVEEKTNISSSATVSASVTESEIGGSKTATSVVSGEENSTELAVTGNTAMSSLYARYARESSSIDSMKFSADIDAAAQEIHRVCTGATSDEAALASLLLSKTAEQRYLIWWRYRILYKQSLTVWVKSTSDYGILLKMLASPLEHVEAEILYKAMKGMGTTEEWIYPVVMARSNTEITLLKKTFQEKYGGDLVKALSGELSGDLKKVILTAMRGEVADFNASVHTSVKASTDADALYKAGKGRVRKDETTIINILVLSPAEHVRSINSAYEAKYKTNLMGAIEAEFSGDAKRAMLFLVRSVLEPVDLLADLFEATLQGGGKNAYGLSAWVVRYYRLLVRICIVYMRLYHQELRTRIQGVMRGEYCQLLLSVLDAAEVEVGASVSGSASTGVDVSNSSTNVSGSSSVAVRSDVVDTSSSVEEKTNISSSATVSASVTESEIGRSKTATSVVSGEENSTELAVTGNTAMSSLYARYARESNSIDSMTFSADIDAAAQEIHRVCTGATSDEAALASLLLSKTAEQRYLIWWRYRILYKQSLTVWVKSTSDYGILLKMLASPLEHVEAEILYKAMKGMGTTEEWIYPVVMARSNTEITLLKKTYQDCYGVDLVSILRGKLRGDFMEIVMAAVQGSLASFDPAVHTGAKVAADAEALFKAGDGKWGTNKEAFIQIIISSPAEHLRAIDTAYSQKYKKGSITKAIQAVFKKEAQKALLFHVRAVLEPFELVAELFESTMQGLGTDEYGLSAAVVRYYSMLPQIKTAYKKVYGKELSKRIRDDTSGKYRDLLLAIVDAK</sequence>
<dbReference type="GO" id="GO:0001786">
    <property type="term" value="F:phosphatidylserine binding"/>
    <property type="evidence" value="ECO:0007669"/>
    <property type="project" value="TreeGrafter"/>
</dbReference>
<dbReference type="EMBL" id="CANTFK010000024">
    <property type="protein sequence ID" value="CAI5705054.1"/>
    <property type="molecule type" value="Genomic_DNA"/>
</dbReference>
<dbReference type="Gene3D" id="1.10.220.10">
    <property type="entry name" value="Annexin"/>
    <property type="match status" value="22"/>
</dbReference>
<keyword evidence="2" id="KW-0677">Repeat</keyword>
<dbReference type="InterPro" id="IPR001464">
    <property type="entry name" value="Annexin"/>
</dbReference>
<protein>
    <recommendedName>
        <fullName evidence="7">Annexin</fullName>
    </recommendedName>
</protein>
<dbReference type="InterPro" id="IPR037104">
    <property type="entry name" value="Annexin_sf"/>
</dbReference>
<reference evidence="5" key="1">
    <citation type="submission" date="2022-12" db="EMBL/GenBank/DDBJ databases">
        <authorList>
            <person name="Webb A."/>
        </authorList>
    </citation>
    <scope>NUCLEOTIDE SEQUENCE</scope>
    <source>
        <strain evidence="5">Pf2</strain>
    </source>
</reference>
<comment type="similarity">
    <text evidence="1">Belongs to the annexin family.</text>
</comment>
<dbReference type="PROSITE" id="PS51897">
    <property type="entry name" value="ANNEXIN_2"/>
    <property type="match status" value="15"/>
</dbReference>
<gene>
    <name evidence="5" type="ORF">PFR002_LOCUS434</name>
</gene>
<dbReference type="Proteomes" id="UP001159659">
    <property type="component" value="Unassembled WGS sequence"/>
</dbReference>
<evidence type="ECO:0000256" key="1">
    <source>
        <dbReference type="ARBA" id="ARBA00007831"/>
    </source>
</evidence>
<evidence type="ECO:0000313" key="6">
    <source>
        <dbReference type="Proteomes" id="UP001159659"/>
    </source>
</evidence>
<keyword evidence="3" id="KW-0041">Annexin</keyword>
<dbReference type="GO" id="GO:0005509">
    <property type="term" value="F:calcium ion binding"/>
    <property type="evidence" value="ECO:0007669"/>
    <property type="project" value="InterPro"/>
</dbReference>
<feature type="region of interest" description="Disordered" evidence="4">
    <location>
        <begin position="721"/>
        <end position="740"/>
    </location>
</feature>